<keyword evidence="1" id="KW-0418">Kinase</keyword>
<dbReference type="EMBL" id="JACHIU010000001">
    <property type="protein sequence ID" value="MBB6473509.1"/>
    <property type="molecule type" value="Genomic_DNA"/>
</dbReference>
<gene>
    <name evidence="4" type="ORF">BJ992_002940</name>
</gene>
<accession>A0A7X0M7Y5</accession>
<protein>
    <recommendedName>
        <fullName evidence="3">Histidine kinase/HSP90-like ATPase domain-containing protein</fullName>
    </recommendedName>
</protein>
<dbReference type="RefSeq" id="WP_184981314.1">
    <property type="nucleotide sequence ID" value="NZ_BAAALO010000065.1"/>
</dbReference>
<keyword evidence="1" id="KW-0723">Serine/threonine-protein kinase</keyword>
<evidence type="ECO:0000256" key="2">
    <source>
        <dbReference type="SAM" id="MobiDB-lite"/>
    </source>
</evidence>
<feature type="domain" description="Histidine kinase/HSP90-like ATPase" evidence="3">
    <location>
        <begin position="136"/>
        <end position="243"/>
    </location>
</feature>
<dbReference type="InterPro" id="IPR050267">
    <property type="entry name" value="Anti-sigma-factor_SerPK"/>
</dbReference>
<dbReference type="Gene3D" id="3.30.565.10">
    <property type="entry name" value="Histidine kinase-like ATPase, C-terminal domain"/>
    <property type="match status" value="1"/>
</dbReference>
<dbReference type="CDD" id="cd16936">
    <property type="entry name" value="HATPase_RsbW-like"/>
    <property type="match status" value="1"/>
</dbReference>
<feature type="region of interest" description="Disordered" evidence="2">
    <location>
        <begin position="1"/>
        <end position="127"/>
    </location>
</feature>
<dbReference type="Proteomes" id="UP000555564">
    <property type="component" value="Unassembled WGS sequence"/>
</dbReference>
<evidence type="ECO:0000256" key="1">
    <source>
        <dbReference type="ARBA" id="ARBA00022527"/>
    </source>
</evidence>
<dbReference type="InterPro" id="IPR036890">
    <property type="entry name" value="HATPase_C_sf"/>
</dbReference>
<name>A0A7X0M7Y5_9ACTN</name>
<feature type="compositionally biased region" description="Low complexity" evidence="2">
    <location>
        <begin position="101"/>
        <end position="110"/>
    </location>
</feature>
<dbReference type="Pfam" id="PF13581">
    <property type="entry name" value="HATPase_c_2"/>
    <property type="match status" value="1"/>
</dbReference>
<comment type="caution">
    <text evidence="4">The sequence shown here is derived from an EMBL/GenBank/DDBJ whole genome shotgun (WGS) entry which is preliminary data.</text>
</comment>
<dbReference type="PANTHER" id="PTHR35526:SF3">
    <property type="entry name" value="ANTI-SIGMA-F FACTOR RSBW"/>
    <property type="match status" value="1"/>
</dbReference>
<evidence type="ECO:0000259" key="3">
    <source>
        <dbReference type="Pfam" id="PF13581"/>
    </source>
</evidence>
<dbReference type="PANTHER" id="PTHR35526">
    <property type="entry name" value="ANTI-SIGMA-F FACTOR RSBW-RELATED"/>
    <property type="match status" value="1"/>
</dbReference>
<evidence type="ECO:0000313" key="4">
    <source>
        <dbReference type="EMBL" id="MBB6473509.1"/>
    </source>
</evidence>
<dbReference type="GO" id="GO:0004674">
    <property type="term" value="F:protein serine/threonine kinase activity"/>
    <property type="evidence" value="ECO:0007669"/>
    <property type="project" value="UniProtKB-KW"/>
</dbReference>
<proteinExistence type="predicted"/>
<dbReference type="InterPro" id="IPR003594">
    <property type="entry name" value="HATPase_dom"/>
</dbReference>
<feature type="compositionally biased region" description="Basic and acidic residues" evidence="2">
    <location>
        <begin position="111"/>
        <end position="125"/>
    </location>
</feature>
<sequence length="255" mass="26730">MTATPVAAPHHAGHRTFPAPATRVAASFPVSSVSRAAVRRDTFPFSTSPTDARHAGARPSPAAVPGDPATREPAAPHLNGATAPESTGGAACPRTPECLDPAPATTAEITPARERSSGSPRRDAQRTTASWVLDEDLASIPLARRLVRERLKDWGREEDGDVAELLLTELLTNALRHAGGAPVVTLIADGAVLRCEVRDSGPGRPRMHAAETYDESGRGMQLVDLLARRWGVTGHTTGKTVWFDLAAGPGTPAGT</sequence>
<keyword evidence="5" id="KW-1185">Reference proteome</keyword>
<dbReference type="AlphaFoldDB" id="A0A7X0M7Y5"/>
<reference evidence="4 5" key="1">
    <citation type="submission" date="2020-08" db="EMBL/GenBank/DDBJ databases">
        <title>Sequencing the genomes of 1000 actinobacteria strains.</title>
        <authorList>
            <person name="Klenk H.-P."/>
        </authorList>
    </citation>
    <scope>NUCLEOTIDE SEQUENCE [LARGE SCALE GENOMIC DNA]</scope>
    <source>
        <strain evidence="4 5">DSM 44936</strain>
    </source>
</reference>
<evidence type="ECO:0000313" key="5">
    <source>
        <dbReference type="Proteomes" id="UP000555564"/>
    </source>
</evidence>
<keyword evidence="1" id="KW-0808">Transferase</keyword>
<dbReference type="SUPFAM" id="SSF55874">
    <property type="entry name" value="ATPase domain of HSP90 chaperone/DNA topoisomerase II/histidine kinase"/>
    <property type="match status" value="1"/>
</dbReference>
<organism evidence="4 5">
    <name type="scientific">Sphaerisporangium rubeum</name>
    <dbReference type="NCBI Taxonomy" id="321317"/>
    <lineage>
        <taxon>Bacteria</taxon>
        <taxon>Bacillati</taxon>
        <taxon>Actinomycetota</taxon>
        <taxon>Actinomycetes</taxon>
        <taxon>Streptosporangiales</taxon>
        <taxon>Streptosporangiaceae</taxon>
        <taxon>Sphaerisporangium</taxon>
    </lineage>
</organism>